<proteinExistence type="predicted"/>
<accession>A0ABU0GXY0</accession>
<dbReference type="Proteomes" id="UP001241988">
    <property type="component" value="Unassembled WGS sequence"/>
</dbReference>
<keyword evidence="1" id="KW-1133">Transmembrane helix</keyword>
<keyword evidence="1" id="KW-0472">Membrane</keyword>
<organism evidence="2 3">
    <name type="scientific">Planomicrobium stackebrandtii</name>
    <dbReference type="NCBI Taxonomy" id="253160"/>
    <lineage>
        <taxon>Bacteria</taxon>
        <taxon>Bacillati</taxon>
        <taxon>Bacillota</taxon>
        <taxon>Bacilli</taxon>
        <taxon>Bacillales</taxon>
        <taxon>Caryophanaceae</taxon>
        <taxon>Planomicrobium</taxon>
    </lineage>
</organism>
<feature type="transmembrane region" description="Helical" evidence="1">
    <location>
        <begin position="207"/>
        <end position="226"/>
    </location>
</feature>
<feature type="transmembrane region" description="Helical" evidence="1">
    <location>
        <begin position="136"/>
        <end position="157"/>
    </location>
</feature>
<evidence type="ECO:0000313" key="2">
    <source>
        <dbReference type="EMBL" id="MDQ0429397.1"/>
    </source>
</evidence>
<name>A0ABU0GXY0_9BACL</name>
<feature type="transmembrane region" description="Helical" evidence="1">
    <location>
        <begin position="104"/>
        <end position="124"/>
    </location>
</feature>
<evidence type="ECO:0000256" key="1">
    <source>
        <dbReference type="SAM" id="Phobius"/>
    </source>
</evidence>
<keyword evidence="1" id="KW-0812">Transmembrane</keyword>
<dbReference type="RefSeq" id="WP_308787483.1">
    <property type="nucleotide sequence ID" value="NZ_JAUSWB010000005.1"/>
</dbReference>
<gene>
    <name evidence="2" type="ORF">QOZ98_002225</name>
</gene>
<feature type="transmembrane region" description="Helical" evidence="1">
    <location>
        <begin position="169"/>
        <end position="187"/>
    </location>
</feature>
<keyword evidence="3" id="KW-1185">Reference proteome</keyword>
<evidence type="ECO:0000313" key="3">
    <source>
        <dbReference type="Proteomes" id="UP001241988"/>
    </source>
</evidence>
<dbReference type="EMBL" id="JAUSWB010000005">
    <property type="protein sequence ID" value="MDQ0429397.1"/>
    <property type="molecule type" value="Genomic_DNA"/>
</dbReference>
<comment type="caution">
    <text evidence="2">The sequence shown here is derived from an EMBL/GenBank/DDBJ whole genome shotgun (WGS) entry which is preliminary data.</text>
</comment>
<feature type="transmembrane region" description="Helical" evidence="1">
    <location>
        <begin position="48"/>
        <end position="66"/>
    </location>
</feature>
<sequence length="240" mass="27526">MHTWKQAAWLAGFELKARMKRSLLMLAFYTIVGFIFLTSFDNYLADNFYAFDLLFLLLFIMFPAWMKPKIFQMQKMDGDLWAVPAVIMLQQLPVPKAVIVKSRFIIHSVYSFPYQLMLLVMLLVVSPGFREMITPLSYTAFVTIWLAVSVALGFAMAASEAGGTFETKLLAKSMIYLVLGIAVFYAAFQWLAEEGLIYWTIGLAQNWPLLSIGVSLLVIYAGWNYWQRVMKKDIEKADFL</sequence>
<feature type="transmembrane region" description="Helical" evidence="1">
    <location>
        <begin position="23"/>
        <end position="42"/>
    </location>
</feature>
<reference evidence="2 3" key="1">
    <citation type="submission" date="2023-07" db="EMBL/GenBank/DDBJ databases">
        <title>Genomic Encyclopedia of Type Strains, Phase IV (KMG-IV): sequencing the most valuable type-strain genomes for metagenomic binning, comparative biology and taxonomic classification.</title>
        <authorList>
            <person name="Goeker M."/>
        </authorList>
    </citation>
    <scope>NUCLEOTIDE SEQUENCE [LARGE SCALE GENOMIC DNA]</scope>
    <source>
        <strain evidence="2 3">DSM 16419</strain>
    </source>
</reference>
<protein>
    <submittedName>
        <fullName evidence="2">Uncharacterized protein</fullName>
    </submittedName>
</protein>